<evidence type="ECO:0000259" key="3">
    <source>
        <dbReference type="Pfam" id="PF20737"/>
    </source>
</evidence>
<feature type="domain" description="Non-reducing end beta-L-arabinofuranosidase-like GH127 catalytic" evidence="1">
    <location>
        <begin position="13"/>
        <end position="423"/>
    </location>
</feature>
<sequence>MSYPQTTFHHTTFTPHSFLSRLRHTLPTTLRTQLSLLHHTGRYDAFRLQPHPSYADPPTHWPVPNHLFWDSDVAKWIEGACYLLSECPEEAGELKDIDEAVKELVDMIRGAQQDDGYLNIHFTVVDKGGRFTNLRDLHELYNAGHLIEAALIHHHHYKNTLLLEPILKYVDLLYNTFGPGPSQLHGYPGHPEIELALLRLYALTGDQRHHDLARYFITERGRNGGQFYTEEAARRGDRENEVPRYYPEKKSYWYQQAHKPILEQQTIKGHAVRAMYLLTAVADLVRQDGSGSEEYLVAVKRLWADMVGKKMYETGGIGAVRQWEGFGDAYFLPQATDEGGCYAETCASIGIMMLAERLLKVDLNAEYADTMELAFYNTVLTSMSVDGKSFTYLNQLASSPQDLSKREEWFECACCPPNIARTLGMMGGYIWSWEETSSGVDLVVHLYTAATLTMKMSTGAVVTVQMTTDWPWDGKVSFAVTKTSLELTLNMKLRIPKWAEDKWTVSSGGSSSIPEAVNGYISIPEPYSSSGITLDVPMIPRVIRAHPFTNRETACIARGPIVYCVEDVDNSWVTDHFKTTHIDLEAPFQEELVTDPKTNETYVQISMPSGGQVYDIEKYPSYYTSYVARDLVFTPFYFRANRGGKGHMRVGLKVPPYPTGRISA</sequence>
<reference evidence="4 5" key="1">
    <citation type="journal article" date="2018" name="Nat. Ecol. Evol.">
        <title>Pezizomycetes genomes reveal the molecular basis of ectomycorrhizal truffle lifestyle.</title>
        <authorList>
            <person name="Murat C."/>
            <person name="Payen T."/>
            <person name="Noel B."/>
            <person name="Kuo A."/>
            <person name="Morin E."/>
            <person name="Chen J."/>
            <person name="Kohler A."/>
            <person name="Krizsan K."/>
            <person name="Balestrini R."/>
            <person name="Da Silva C."/>
            <person name="Montanini B."/>
            <person name="Hainaut M."/>
            <person name="Levati E."/>
            <person name="Barry K.W."/>
            <person name="Belfiori B."/>
            <person name="Cichocki N."/>
            <person name="Clum A."/>
            <person name="Dockter R.B."/>
            <person name="Fauchery L."/>
            <person name="Guy J."/>
            <person name="Iotti M."/>
            <person name="Le Tacon F."/>
            <person name="Lindquist E.A."/>
            <person name="Lipzen A."/>
            <person name="Malagnac F."/>
            <person name="Mello A."/>
            <person name="Molinier V."/>
            <person name="Miyauchi S."/>
            <person name="Poulain J."/>
            <person name="Riccioni C."/>
            <person name="Rubini A."/>
            <person name="Sitrit Y."/>
            <person name="Splivallo R."/>
            <person name="Traeger S."/>
            <person name="Wang M."/>
            <person name="Zifcakova L."/>
            <person name="Wipf D."/>
            <person name="Zambonelli A."/>
            <person name="Paolocci F."/>
            <person name="Nowrousian M."/>
            <person name="Ottonello S."/>
            <person name="Baldrian P."/>
            <person name="Spatafora J.W."/>
            <person name="Henrissat B."/>
            <person name="Nagy L.G."/>
            <person name="Aury J.M."/>
            <person name="Wincker P."/>
            <person name="Grigoriev I.V."/>
            <person name="Bonfante P."/>
            <person name="Martin F.M."/>
        </authorList>
    </citation>
    <scope>NUCLEOTIDE SEQUENCE [LARGE SCALE GENOMIC DNA]</scope>
    <source>
        <strain evidence="4 5">CCBAS932</strain>
    </source>
</reference>
<organism evidence="4 5">
    <name type="scientific">Morchella conica CCBAS932</name>
    <dbReference type="NCBI Taxonomy" id="1392247"/>
    <lineage>
        <taxon>Eukaryota</taxon>
        <taxon>Fungi</taxon>
        <taxon>Dikarya</taxon>
        <taxon>Ascomycota</taxon>
        <taxon>Pezizomycotina</taxon>
        <taxon>Pezizomycetes</taxon>
        <taxon>Pezizales</taxon>
        <taxon>Morchellaceae</taxon>
        <taxon>Morchella</taxon>
    </lineage>
</organism>
<proteinExistence type="predicted"/>
<keyword evidence="5" id="KW-1185">Reference proteome</keyword>
<protein>
    <submittedName>
        <fullName evidence="4">DUF1680-domain-containing protein</fullName>
    </submittedName>
</protein>
<feature type="domain" description="Non-reducing end beta-L-arabinofuranosidase-like GH127 middle" evidence="2">
    <location>
        <begin position="442"/>
        <end position="538"/>
    </location>
</feature>
<dbReference type="Pfam" id="PF07944">
    <property type="entry name" value="Beta-AFase-like_GH127_cat"/>
    <property type="match status" value="1"/>
</dbReference>
<accession>A0A3N4KC05</accession>
<dbReference type="InterPro" id="IPR012878">
    <property type="entry name" value="Beta-AFase-like_GH127_cat"/>
</dbReference>
<dbReference type="AlphaFoldDB" id="A0A3N4KC05"/>
<dbReference type="InterPro" id="IPR008928">
    <property type="entry name" value="6-hairpin_glycosidase_sf"/>
</dbReference>
<gene>
    <name evidence="4" type="ORF">P167DRAFT_529124</name>
</gene>
<dbReference type="Proteomes" id="UP000277580">
    <property type="component" value="Unassembled WGS sequence"/>
</dbReference>
<dbReference type="Pfam" id="PF20737">
    <property type="entry name" value="Glyco_hydro127C"/>
    <property type="match status" value="1"/>
</dbReference>
<dbReference type="OrthoDB" id="654211at2759"/>
<dbReference type="PANTHER" id="PTHR43465">
    <property type="entry name" value="DUF1680 DOMAIN PROTEIN (AFU_ORTHOLOGUE AFUA_1G08910)"/>
    <property type="match status" value="1"/>
</dbReference>
<dbReference type="InParanoid" id="A0A3N4KC05"/>
<dbReference type="InterPro" id="IPR049046">
    <property type="entry name" value="Beta-AFase-like_GH127_middle"/>
</dbReference>
<dbReference type="PANTHER" id="PTHR43465:SF2">
    <property type="entry name" value="DUF1680 DOMAIN PROTEIN (AFU_ORTHOLOGUE AFUA_1G08910)"/>
    <property type="match status" value="1"/>
</dbReference>
<dbReference type="SUPFAM" id="SSF48208">
    <property type="entry name" value="Six-hairpin glycosidases"/>
    <property type="match status" value="1"/>
</dbReference>
<evidence type="ECO:0000313" key="4">
    <source>
        <dbReference type="EMBL" id="RPB08064.1"/>
    </source>
</evidence>
<dbReference type="InterPro" id="IPR049049">
    <property type="entry name" value="Beta-AFase-like_GH127_C"/>
</dbReference>
<evidence type="ECO:0000313" key="5">
    <source>
        <dbReference type="Proteomes" id="UP000277580"/>
    </source>
</evidence>
<evidence type="ECO:0000259" key="1">
    <source>
        <dbReference type="Pfam" id="PF07944"/>
    </source>
</evidence>
<evidence type="ECO:0000259" key="2">
    <source>
        <dbReference type="Pfam" id="PF20736"/>
    </source>
</evidence>
<dbReference type="EMBL" id="ML119169">
    <property type="protein sequence ID" value="RPB08064.1"/>
    <property type="molecule type" value="Genomic_DNA"/>
</dbReference>
<dbReference type="GO" id="GO:0005975">
    <property type="term" value="P:carbohydrate metabolic process"/>
    <property type="evidence" value="ECO:0007669"/>
    <property type="project" value="InterPro"/>
</dbReference>
<feature type="domain" description="Non-reducing end beta-L-arabinofuranosidase-like GH127 C-terminal" evidence="3">
    <location>
        <begin position="541"/>
        <end position="650"/>
    </location>
</feature>
<dbReference type="Pfam" id="PF20736">
    <property type="entry name" value="Glyco_hydro127M"/>
    <property type="match status" value="1"/>
</dbReference>
<dbReference type="InterPro" id="IPR049174">
    <property type="entry name" value="Beta-AFase-like"/>
</dbReference>
<dbReference type="STRING" id="1392247.A0A3N4KC05"/>
<name>A0A3N4KC05_9PEZI</name>